<proteinExistence type="predicted"/>
<comment type="caution">
    <text evidence="1">The sequence shown here is derived from an EMBL/GenBank/DDBJ whole genome shotgun (WGS) entry which is preliminary data.</text>
</comment>
<name>A0A3N1D3J0_9ACTN</name>
<accession>A0A3N1D3J0</accession>
<sequence>MDSPVSVIFAEGASDPVTATGEFDLQTLQSEPDLLGDAQVRLRLCLTMTVRLPARQVELHDMPCRSPHGSVAKNITLEP</sequence>
<evidence type="ECO:0000313" key="2">
    <source>
        <dbReference type="Proteomes" id="UP000272400"/>
    </source>
</evidence>
<reference evidence="1 2" key="1">
    <citation type="submission" date="2018-11" db="EMBL/GenBank/DDBJ databases">
        <title>Sequencing the genomes of 1000 actinobacteria strains.</title>
        <authorList>
            <person name="Klenk H.-P."/>
        </authorList>
    </citation>
    <scope>NUCLEOTIDE SEQUENCE [LARGE SCALE GENOMIC DNA]</scope>
    <source>
        <strain evidence="1 2">DSM 44254</strain>
    </source>
</reference>
<dbReference type="EMBL" id="RJKE01000001">
    <property type="protein sequence ID" value="ROO88103.1"/>
    <property type="molecule type" value="Genomic_DNA"/>
</dbReference>
<dbReference type="AlphaFoldDB" id="A0A3N1D3J0"/>
<keyword evidence="2" id="KW-1185">Reference proteome</keyword>
<dbReference type="Proteomes" id="UP000272400">
    <property type="component" value="Unassembled WGS sequence"/>
</dbReference>
<organism evidence="1 2">
    <name type="scientific">Actinocorallia herbida</name>
    <dbReference type="NCBI Taxonomy" id="58109"/>
    <lineage>
        <taxon>Bacteria</taxon>
        <taxon>Bacillati</taxon>
        <taxon>Actinomycetota</taxon>
        <taxon>Actinomycetes</taxon>
        <taxon>Streptosporangiales</taxon>
        <taxon>Thermomonosporaceae</taxon>
        <taxon>Actinocorallia</taxon>
    </lineage>
</organism>
<evidence type="ECO:0000313" key="1">
    <source>
        <dbReference type="EMBL" id="ROO88103.1"/>
    </source>
</evidence>
<gene>
    <name evidence="1" type="ORF">EDD29_5761</name>
</gene>
<protein>
    <submittedName>
        <fullName evidence="1">Uncharacterized protein</fullName>
    </submittedName>
</protein>